<protein>
    <submittedName>
        <fullName evidence="4">ATPase</fullName>
    </submittedName>
</protein>
<sequence>MNRVPTGIPGFDELVQGGIPEGASVLVGGGPGAGKTIFAMQYIYEGARSYNDPGLYVTLETGLKDITWNMQSFAWDIKTLQDKNMMKIYRLNFGNTRNPEQVQEQVEKELAIITKMVDAIDAKRLVIDSVTSFGVWMSEQGALRHLLFEFVNRLKETGCTTILTSEIPGEDRNKFSAFGVEEFVVDGVVALYFTPPNRSIFVRKLRGTNHSKAVHAFDIVENGIEVRPKDEILWGALRQ</sequence>
<evidence type="ECO:0000256" key="1">
    <source>
        <dbReference type="ARBA" id="ARBA00022741"/>
    </source>
</evidence>
<reference evidence="4" key="1">
    <citation type="submission" date="2019-03" db="EMBL/GenBank/DDBJ databases">
        <title>Lake Tanganyika Metagenome-Assembled Genomes (MAGs).</title>
        <authorList>
            <person name="Tran P."/>
        </authorList>
    </citation>
    <scope>NUCLEOTIDE SEQUENCE</scope>
    <source>
        <strain evidence="4">M_DeepCast_50m_m2_156</strain>
    </source>
</reference>
<feature type="domain" description="KaiC" evidence="3">
    <location>
        <begin position="2"/>
        <end position="239"/>
    </location>
</feature>
<evidence type="ECO:0000313" key="5">
    <source>
        <dbReference type="Proteomes" id="UP000774699"/>
    </source>
</evidence>
<evidence type="ECO:0000259" key="3">
    <source>
        <dbReference type="PROSITE" id="PS51146"/>
    </source>
</evidence>
<proteinExistence type="predicted"/>
<comment type="caution">
    <text evidence="4">The sequence shown here is derived from an EMBL/GenBank/DDBJ whole genome shotgun (WGS) entry which is preliminary data.</text>
</comment>
<dbReference type="PANTHER" id="PTHR43637">
    <property type="entry name" value="UPF0273 PROTEIN TM_0370"/>
    <property type="match status" value="1"/>
</dbReference>
<dbReference type="AlphaFoldDB" id="A0A8T4C717"/>
<dbReference type="PROSITE" id="PS51146">
    <property type="entry name" value="KAIC"/>
    <property type="match status" value="1"/>
</dbReference>
<dbReference type="SUPFAM" id="SSF52540">
    <property type="entry name" value="P-loop containing nucleoside triphosphate hydrolases"/>
    <property type="match status" value="1"/>
</dbReference>
<dbReference type="PANTHER" id="PTHR43637:SF1">
    <property type="entry name" value="UPF0273 PROTEIN TM_0370"/>
    <property type="match status" value="1"/>
</dbReference>
<organism evidence="4 5">
    <name type="scientific">Candidatus Iainarchaeum sp</name>
    <dbReference type="NCBI Taxonomy" id="3101447"/>
    <lineage>
        <taxon>Archaea</taxon>
        <taxon>Candidatus Iainarchaeota</taxon>
        <taxon>Candidatus Iainarchaeia</taxon>
        <taxon>Candidatus Iainarchaeales</taxon>
        <taxon>Candidatus Iainarchaeaceae</taxon>
        <taxon>Candidatus Iainarchaeum</taxon>
    </lineage>
</organism>
<dbReference type="EMBL" id="VGJJ01000005">
    <property type="protein sequence ID" value="MBM3281974.1"/>
    <property type="molecule type" value="Genomic_DNA"/>
</dbReference>
<dbReference type="Pfam" id="PF06745">
    <property type="entry name" value="ATPase"/>
    <property type="match status" value="1"/>
</dbReference>
<gene>
    <name evidence="4" type="ORF">FJY86_01365</name>
</gene>
<name>A0A8T4C717_9ARCH</name>
<accession>A0A8T4C717</accession>
<evidence type="ECO:0000256" key="2">
    <source>
        <dbReference type="ARBA" id="ARBA00022840"/>
    </source>
</evidence>
<keyword evidence="1" id="KW-0547">Nucleotide-binding</keyword>
<dbReference type="InterPro" id="IPR027417">
    <property type="entry name" value="P-loop_NTPase"/>
</dbReference>
<dbReference type="GO" id="GO:0005524">
    <property type="term" value="F:ATP binding"/>
    <property type="evidence" value="ECO:0007669"/>
    <property type="project" value="UniProtKB-KW"/>
</dbReference>
<evidence type="ECO:0000313" key="4">
    <source>
        <dbReference type="EMBL" id="MBM3281974.1"/>
    </source>
</evidence>
<dbReference type="InterPro" id="IPR014774">
    <property type="entry name" value="KaiC-like_dom"/>
</dbReference>
<dbReference type="Gene3D" id="3.40.50.300">
    <property type="entry name" value="P-loop containing nucleotide triphosphate hydrolases"/>
    <property type="match status" value="1"/>
</dbReference>
<dbReference type="Proteomes" id="UP000774699">
    <property type="component" value="Unassembled WGS sequence"/>
</dbReference>
<keyword evidence="2" id="KW-0067">ATP-binding</keyword>
<dbReference type="InterPro" id="IPR010624">
    <property type="entry name" value="KaiC_dom"/>
</dbReference>